<reference evidence="1" key="1">
    <citation type="submission" date="2021-01" db="EMBL/GenBank/DDBJ databases">
        <authorList>
            <consortium name="Genoscope - CEA"/>
            <person name="William W."/>
        </authorList>
    </citation>
    <scope>NUCLEOTIDE SEQUENCE</scope>
</reference>
<protein>
    <submittedName>
        <fullName evidence="1">Uncharacterized protein</fullName>
    </submittedName>
</protein>
<keyword evidence="2" id="KW-1185">Reference proteome</keyword>
<proteinExistence type="predicted"/>
<evidence type="ECO:0000313" key="1">
    <source>
        <dbReference type="EMBL" id="CAD8107448.1"/>
    </source>
</evidence>
<accession>A0A8S1PXR3</accession>
<comment type="caution">
    <text evidence="1">The sequence shown here is derived from an EMBL/GenBank/DDBJ whole genome shotgun (WGS) entry which is preliminary data.</text>
</comment>
<dbReference type="Proteomes" id="UP000692954">
    <property type="component" value="Unassembled WGS sequence"/>
</dbReference>
<dbReference type="AlphaFoldDB" id="A0A8S1PXR3"/>
<organism evidence="1 2">
    <name type="scientific">Paramecium sonneborni</name>
    <dbReference type="NCBI Taxonomy" id="65129"/>
    <lineage>
        <taxon>Eukaryota</taxon>
        <taxon>Sar</taxon>
        <taxon>Alveolata</taxon>
        <taxon>Ciliophora</taxon>
        <taxon>Intramacronucleata</taxon>
        <taxon>Oligohymenophorea</taxon>
        <taxon>Peniculida</taxon>
        <taxon>Parameciidae</taxon>
        <taxon>Paramecium</taxon>
    </lineage>
</organism>
<sequence>MEYGTQICHRNEIKDFSDKKKDALKGFLFEQSKSSLIGKGLEKQQINVIYITEQCRF</sequence>
<gene>
    <name evidence="1" type="ORF">PSON_ATCC_30995.1.T0890006</name>
</gene>
<evidence type="ECO:0000313" key="2">
    <source>
        <dbReference type="Proteomes" id="UP000692954"/>
    </source>
</evidence>
<name>A0A8S1PXR3_9CILI</name>
<dbReference type="EMBL" id="CAJJDN010000089">
    <property type="protein sequence ID" value="CAD8107448.1"/>
    <property type="molecule type" value="Genomic_DNA"/>
</dbReference>